<evidence type="ECO:0000313" key="2">
    <source>
        <dbReference type="Proteomes" id="UP000014073"/>
    </source>
</evidence>
<dbReference type="HOGENOM" id="CLU_3149364_0_0_10"/>
<reference evidence="1 2" key="1">
    <citation type="submission" date="2008-12" db="EMBL/GenBank/DDBJ databases">
        <authorList>
            <person name="Fulton L."/>
            <person name="Clifton S."/>
            <person name="Fulton B."/>
            <person name="Xu J."/>
            <person name="Minx P."/>
            <person name="Pepin K.H."/>
            <person name="Johnson M."/>
            <person name="Bhonagiri V."/>
            <person name="Nash W.E."/>
            <person name="Mardis E.R."/>
            <person name="Wilson R.K."/>
        </authorList>
    </citation>
    <scope>NUCLEOTIDE SEQUENCE [LARGE SCALE GENOMIC DNA]</scope>
    <source>
        <strain evidence="1 2">DSM 18228</strain>
    </source>
</reference>
<protein>
    <submittedName>
        <fullName evidence="1">Uncharacterized protein</fullName>
    </submittedName>
</protein>
<dbReference type="EMBL" id="ACBW01000070">
    <property type="protein sequence ID" value="EEF75406.1"/>
    <property type="molecule type" value="Genomic_DNA"/>
</dbReference>
<keyword evidence="2" id="KW-1185">Reference proteome</keyword>
<name>S0FA23_9BACT</name>
<sequence>MCKLVTDSIFSYQIRLINSSRKKGGIIRCLPLHTHQNGHQIETTILIT</sequence>
<accession>S0FA23</accession>
<proteinExistence type="predicted"/>
<evidence type="ECO:0000313" key="1">
    <source>
        <dbReference type="EMBL" id="EEF75406.1"/>
    </source>
</evidence>
<gene>
    <name evidence="1" type="ORF">BACCOPRO_00895</name>
</gene>
<dbReference type="AlphaFoldDB" id="S0FA23"/>
<dbReference type="Proteomes" id="UP000014073">
    <property type="component" value="Unassembled WGS sequence"/>
</dbReference>
<organism evidence="1 2">
    <name type="scientific">Phocaeicola coprophilus DSM 18228 = JCM 13818</name>
    <dbReference type="NCBI Taxonomy" id="547042"/>
    <lineage>
        <taxon>Bacteria</taxon>
        <taxon>Pseudomonadati</taxon>
        <taxon>Bacteroidota</taxon>
        <taxon>Bacteroidia</taxon>
        <taxon>Bacteroidales</taxon>
        <taxon>Bacteroidaceae</taxon>
        <taxon>Phocaeicola</taxon>
    </lineage>
</organism>
<comment type="caution">
    <text evidence="1">The sequence shown here is derived from an EMBL/GenBank/DDBJ whole genome shotgun (WGS) entry which is preliminary data.</text>
</comment>